<dbReference type="RefSeq" id="WP_050453400.1">
    <property type="nucleotide sequence ID" value="NZ_LFJJ01000049.1"/>
</dbReference>
<dbReference type="AlphaFoldDB" id="A0A0L0MFF5"/>
<name>A0A0L0MFF5_9BURK</name>
<sequence length="297" mass="33072">MVQARTGVVVVFYHPDEACIKRTERLSAFGACVVIDNTEGDTSRTAAALSSNVLYWPNGANLGIATALNQGVSILIDAGCEFILLFDQDSDPSAELLEGLPRLLEDESRRGKRVAVVGPAYIDERLGGVTRFVRFAFPALERVPAVGGGLIEADFLITSGSCINAAAWADIGPMDDELFIDFVDLEWCVRARARDYSVLGAPAFRLSHTLGGEPIRIFGRVYPSHGPLRHYYLFRNATNLILRGYMPWRWKWTELVAMPVRLVIYGVWLRPRVRHVWMSLLGIWHGLTGRMGKLQQP</sequence>
<dbReference type="PANTHER" id="PTHR43179">
    <property type="entry name" value="RHAMNOSYLTRANSFERASE WBBL"/>
    <property type="match status" value="1"/>
</dbReference>
<evidence type="ECO:0000313" key="5">
    <source>
        <dbReference type="Proteomes" id="UP000036959"/>
    </source>
</evidence>
<dbReference type="GO" id="GO:0016757">
    <property type="term" value="F:glycosyltransferase activity"/>
    <property type="evidence" value="ECO:0007669"/>
    <property type="project" value="UniProtKB-KW"/>
</dbReference>
<reference evidence="5" key="1">
    <citation type="submission" date="2015-06" db="EMBL/GenBank/DDBJ databases">
        <title>Comparative genomics of Burkholderia leaf nodule symbionts.</title>
        <authorList>
            <person name="Carlier A."/>
            <person name="Eberl L."/>
            <person name="Pinto-Carbo M."/>
        </authorList>
    </citation>
    <scope>NUCLEOTIDE SEQUENCE [LARGE SCALE GENOMIC DNA]</scope>
    <source>
        <strain evidence="5">UZHbot4</strain>
    </source>
</reference>
<dbReference type="InterPro" id="IPR029044">
    <property type="entry name" value="Nucleotide-diphossugar_trans"/>
</dbReference>
<dbReference type="PATRIC" id="fig|242163.4.peg.5510"/>
<dbReference type="Proteomes" id="UP000036959">
    <property type="component" value="Unassembled WGS sequence"/>
</dbReference>
<accession>A0A0L0MFF5</accession>
<dbReference type="PANTHER" id="PTHR43179:SF12">
    <property type="entry name" value="GALACTOFURANOSYLTRANSFERASE GLFT2"/>
    <property type="match status" value="1"/>
</dbReference>
<keyword evidence="5" id="KW-1185">Reference proteome</keyword>
<keyword evidence="3 4" id="KW-0808">Transferase</keyword>
<evidence type="ECO:0000256" key="1">
    <source>
        <dbReference type="ARBA" id="ARBA00006739"/>
    </source>
</evidence>
<dbReference type="OrthoDB" id="9771846at2"/>
<evidence type="ECO:0000256" key="3">
    <source>
        <dbReference type="ARBA" id="ARBA00022679"/>
    </source>
</evidence>
<proteinExistence type="inferred from homology"/>
<evidence type="ECO:0000256" key="2">
    <source>
        <dbReference type="ARBA" id="ARBA00022676"/>
    </source>
</evidence>
<organism evidence="4 5">
    <name type="scientific">Candidatus Burkholderia verschuerenii</name>
    <dbReference type="NCBI Taxonomy" id="242163"/>
    <lineage>
        <taxon>Bacteria</taxon>
        <taxon>Pseudomonadati</taxon>
        <taxon>Pseudomonadota</taxon>
        <taxon>Betaproteobacteria</taxon>
        <taxon>Burkholderiales</taxon>
        <taxon>Burkholderiaceae</taxon>
        <taxon>Burkholderia</taxon>
    </lineage>
</organism>
<gene>
    <name evidence="4" type="ORF">BVER_05470c</name>
</gene>
<keyword evidence="2" id="KW-0328">Glycosyltransferase</keyword>
<protein>
    <submittedName>
        <fullName evidence="4">dTDP-rhamnosyl transferase RfbF</fullName>
    </submittedName>
</protein>
<comment type="similarity">
    <text evidence="1">Belongs to the glycosyltransferase 2 family.</text>
</comment>
<evidence type="ECO:0000313" key="4">
    <source>
        <dbReference type="EMBL" id="KND60689.1"/>
    </source>
</evidence>
<dbReference type="SUPFAM" id="SSF53448">
    <property type="entry name" value="Nucleotide-diphospho-sugar transferases"/>
    <property type="match status" value="1"/>
</dbReference>
<dbReference type="EMBL" id="LFJJ01000049">
    <property type="protein sequence ID" value="KND60689.1"/>
    <property type="molecule type" value="Genomic_DNA"/>
</dbReference>
<dbReference type="CDD" id="cd02526">
    <property type="entry name" value="GT2_RfbF_like"/>
    <property type="match status" value="1"/>
</dbReference>
<comment type="caution">
    <text evidence="4">The sequence shown here is derived from an EMBL/GenBank/DDBJ whole genome shotgun (WGS) entry which is preliminary data.</text>
</comment>
<dbReference type="Gene3D" id="3.90.550.10">
    <property type="entry name" value="Spore Coat Polysaccharide Biosynthesis Protein SpsA, Chain A"/>
    <property type="match status" value="1"/>
</dbReference>